<evidence type="ECO:0000256" key="4">
    <source>
        <dbReference type="ARBA" id="ARBA00022603"/>
    </source>
</evidence>
<keyword evidence="3" id="KW-0158">Chromosome</keyword>
<dbReference type="CDD" id="cd19193">
    <property type="entry name" value="PR-SET_PRDM7_9"/>
    <property type="match status" value="1"/>
</dbReference>
<evidence type="ECO:0008006" key="13">
    <source>
        <dbReference type="Google" id="ProtNLM"/>
    </source>
</evidence>
<organism evidence="11 12">
    <name type="scientific">Terrapene triunguis</name>
    <name type="common">Three-toed box turtle</name>
    <dbReference type="NCBI Taxonomy" id="2587831"/>
    <lineage>
        <taxon>Eukaryota</taxon>
        <taxon>Metazoa</taxon>
        <taxon>Chordata</taxon>
        <taxon>Craniata</taxon>
        <taxon>Vertebrata</taxon>
        <taxon>Euteleostomi</taxon>
        <taxon>Archelosauria</taxon>
        <taxon>Testudinata</taxon>
        <taxon>Testudines</taxon>
        <taxon>Cryptodira</taxon>
        <taxon>Durocryptodira</taxon>
        <taxon>Testudinoidea</taxon>
        <taxon>Emydidae</taxon>
        <taxon>Terrapene</taxon>
    </lineage>
</organism>
<sequence>VTPTRAEPQGPRGVTPTRVEDEFKELSIYFPKEQWAEMGAWEKTRYRNMKRNYEFMVELGERASWGRKGNSKCHKQLKMLLAVSKTQGQSTQVNTYSLRKREKKVYVEINEPQDDDYLFCETCLIFFIDECSVHGPPVFIKDPIVETGQERRAALTLPPGMRIGLSSIPQAGLGVWNEADTLPIGVHFGPYDGRITEDEEAAHNGYSWLITKGRNWYVYIDGKDETNANWMRYVNCARDEEEQNLVAFQYHGKIYYRVCRAILPHSELLVWYGDEYGKELGIKWGTRWKSTAPPKGTRLQPHSATYRPHCIESQSSETNPIQGVFWYLQNKLKGGRRLWRMGCSEGLVKVTMSPLPLKSVVEPLGCHNDPQTRPS</sequence>
<keyword evidence="6" id="KW-0949">S-adenosyl-L-methionine</keyword>
<dbReference type="InterPro" id="IPR019041">
    <property type="entry name" value="SSXRD_motif"/>
</dbReference>
<evidence type="ECO:0000256" key="5">
    <source>
        <dbReference type="ARBA" id="ARBA00022679"/>
    </source>
</evidence>
<keyword evidence="5" id="KW-0808">Transferase</keyword>
<keyword evidence="12" id="KW-1185">Reference proteome</keyword>
<dbReference type="Proteomes" id="UP000472274">
    <property type="component" value="Unplaced"/>
</dbReference>
<dbReference type="GO" id="GO:0006355">
    <property type="term" value="P:regulation of DNA-templated transcription"/>
    <property type="evidence" value="ECO:0007669"/>
    <property type="project" value="InterPro"/>
</dbReference>
<dbReference type="PANTHER" id="PTHR14112:SF1">
    <property type="entry name" value="KRAB-RELATED DOMAIN-CONTAINING PROTEIN"/>
    <property type="match status" value="1"/>
</dbReference>
<dbReference type="Gene3D" id="2.170.270.10">
    <property type="entry name" value="SET domain"/>
    <property type="match status" value="1"/>
</dbReference>
<evidence type="ECO:0000256" key="6">
    <source>
        <dbReference type="ARBA" id="ARBA00022691"/>
    </source>
</evidence>
<comment type="subcellular location">
    <subcellularLocation>
        <location evidence="2">Chromosome</location>
    </subcellularLocation>
    <subcellularLocation>
        <location evidence="1">Nucleus</location>
    </subcellularLocation>
</comment>
<keyword evidence="7" id="KW-0156">Chromatin regulator</keyword>
<dbReference type="GeneTree" id="ENSGT00940000158211"/>
<reference evidence="11" key="2">
    <citation type="submission" date="2025-09" db="UniProtKB">
        <authorList>
            <consortium name="Ensembl"/>
        </authorList>
    </citation>
    <scope>IDENTIFICATION</scope>
</reference>
<dbReference type="InParanoid" id="A0A674JGW4"/>
<evidence type="ECO:0000256" key="8">
    <source>
        <dbReference type="ARBA" id="ARBA00023242"/>
    </source>
</evidence>
<evidence type="ECO:0000256" key="2">
    <source>
        <dbReference type="ARBA" id="ARBA00004286"/>
    </source>
</evidence>
<keyword evidence="4" id="KW-0489">Methyltransferase</keyword>
<dbReference type="GO" id="GO:0005694">
    <property type="term" value="C:chromosome"/>
    <property type="evidence" value="ECO:0007669"/>
    <property type="project" value="UniProtKB-SubCell"/>
</dbReference>
<name>A0A674JGW4_9SAUR</name>
<dbReference type="SUPFAM" id="SSF82199">
    <property type="entry name" value="SET domain"/>
    <property type="match status" value="1"/>
</dbReference>
<dbReference type="InterPro" id="IPR036051">
    <property type="entry name" value="KRAB_dom_sf"/>
</dbReference>
<dbReference type="InterPro" id="IPR044417">
    <property type="entry name" value="PRDM7_9_PR-SET"/>
</dbReference>
<evidence type="ECO:0000256" key="1">
    <source>
        <dbReference type="ARBA" id="ARBA00004123"/>
    </source>
</evidence>
<dbReference type="InterPro" id="IPR003655">
    <property type="entry name" value="aKRAB"/>
</dbReference>
<dbReference type="PROSITE" id="PS50280">
    <property type="entry name" value="SET"/>
    <property type="match status" value="1"/>
</dbReference>
<dbReference type="GO" id="GO:0005634">
    <property type="term" value="C:nucleus"/>
    <property type="evidence" value="ECO:0007669"/>
    <property type="project" value="UniProtKB-SubCell"/>
</dbReference>
<accession>A0A674JGW4</accession>
<keyword evidence="8" id="KW-0539">Nucleus</keyword>
<proteinExistence type="predicted"/>
<dbReference type="PROSITE" id="PS50806">
    <property type="entry name" value="KRAB_RELATED"/>
    <property type="match status" value="1"/>
</dbReference>
<dbReference type="AlphaFoldDB" id="A0A674JGW4"/>
<evidence type="ECO:0000256" key="7">
    <source>
        <dbReference type="ARBA" id="ARBA00022853"/>
    </source>
</evidence>
<evidence type="ECO:0000259" key="10">
    <source>
        <dbReference type="PROSITE" id="PS50806"/>
    </source>
</evidence>
<dbReference type="InterPro" id="IPR001214">
    <property type="entry name" value="SET_dom"/>
</dbReference>
<evidence type="ECO:0000313" key="12">
    <source>
        <dbReference type="Proteomes" id="UP000472274"/>
    </source>
</evidence>
<feature type="domain" description="SET" evidence="9">
    <location>
        <begin position="159"/>
        <end position="273"/>
    </location>
</feature>
<dbReference type="Pfam" id="PF21549">
    <property type="entry name" value="PRDM2_PR"/>
    <property type="match status" value="1"/>
</dbReference>
<dbReference type="GO" id="GO:0032259">
    <property type="term" value="P:methylation"/>
    <property type="evidence" value="ECO:0007669"/>
    <property type="project" value="UniProtKB-KW"/>
</dbReference>
<dbReference type="InterPro" id="IPR046341">
    <property type="entry name" value="SET_dom_sf"/>
</dbReference>
<dbReference type="PANTHER" id="PTHR14112">
    <property type="entry name" value="SYNOVIAL SARCOMA, X MEMBER"/>
    <property type="match status" value="1"/>
</dbReference>
<reference evidence="11" key="1">
    <citation type="submission" date="2025-08" db="UniProtKB">
        <authorList>
            <consortium name="Ensembl"/>
        </authorList>
    </citation>
    <scope>IDENTIFICATION</scope>
</reference>
<dbReference type="GO" id="GO:0042800">
    <property type="term" value="F:histone H3K4 methyltransferase activity"/>
    <property type="evidence" value="ECO:0007669"/>
    <property type="project" value="UniProtKB-ARBA"/>
</dbReference>
<protein>
    <recommendedName>
        <fullName evidence="13">PR/SET domain 7</fullName>
    </recommendedName>
</protein>
<dbReference type="Ensembl" id="ENSTMTT00000019806.1">
    <property type="protein sequence ID" value="ENSTMTP00000019127.1"/>
    <property type="gene ID" value="ENSTMTG00000014019.1"/>
</dbReference>
<evidence type="ECO:0000313" key="11">
    <source>
        <dbReference type="Ensembl" id="ENSTMTP00000019127.1"/>
    </source>
</evidence>
<evidence type="ECO:0000259" key="9">
    <source>
        <dbReference type="PROSITE" id="PS50280"/>
    </source>
</evidence>
<dbReference type="Pfam" id="PF09514">
    <property type="entry name" value="SSXRD"/>
    <property type="match status" value="1"/>
</dbReference>
<dbReference type="FunFam" id="2.170.270.10:FF:000031">
    <property type="entry name" value="probable histone-lysine N-methyltransferase PRDM7"/>
    <property type="match status" value="1"/>
</dbReference>
<evidence type="ECO:0000256" key="3">
    <source>
        <dbReference type="ARBA" id="ARBA00022454"/>
    </source>
</evidence>
<feature type="domain" description="KRAB-related" evidence="10">
    <location>
        <begin position="18"/>
        <end position="81"/>
    </location>
</feature>
<dbReference type="SUPFAM" id="SSF109640">
    <property type="entry name" value="KRAB domain (Kruppel-associated box)"/>
    <property type="match status" value="1"/>
</dbReference>